<reference evidence="2" key="1">
    <citation type="submission" date="2024-06" db="EMBL/GenBank/DDBJ databases">
        <title>Streptomyces sp. strain HUAS MG91 genome sequences.</title>
        <authorList>
            <person name="Mo P."/>
        </authorList>
    </citation>
    <scope>NUCLEOTIDE SEQUENCE</scope>
    <source>
        <strain evidence="2">HUAS MG91</strain>
    </source>
</reference>
<dbReference type="InterPro" id="IPR036390">
    <property type="entry name" value="WH_DNA-bd_sf"/>
</dbReference>
<accession>A0AAU8IQA3</accession>
<dbReference type="CDD" id="cd00090">
    <property type="entry name" value="HTH_ARSR"/>
    <property type="match status" value="1"/>
</dbReference>
<organism evidence="2">
    <name type="scientific">Streptomyces tabacisoli</name>
    <dbReference type="NCBI Taxonomy" id="3156398"/>
    <lineage>
        <taxon>Bacteria</taxon>
        <taxon>Bacillati</taxon>
        <taxon>Actinomycetota</taxon>
        <taxon>Actinomycetes</taxon>
        <taxon>Kitasatosporales</taxon>
        <taxon>Streptomycetaceae</taxon>
        <taxon>Streptomyces</taxon>
    </lineage>
</organism>
<dbReference type="Pfam" id="PF12840">
    <property type="entry name" value="HTH_20"/>
    <property type="match status" value="1"/>
</dbReference>
<dbReference type="InterPro" id="IPR036388">
    <property type="entry name" value="WH-like_DNA-bd_sf"/>
</dbReference>
<dbReference type="AlphaFoldDB" id="A0AAU8IQA3"/>
<dbReference type="KEGG" id="stac:ABII15_10480"/>
<dbReference type="InterPro" id="IPR001845">
    <property type="entry name" value="HTH_ArsR_DNA-bd_dom"/>
</dbReference>
<dbReference type="RefSeq" id="WP_353942021.1">
    <property type="nucleotide sequence ID" value="NZ_CP159534.1"/>
</dbReference>
<evidence type="ECO:0000313" key="2">
    <source>
        <dbReference type="EMBL" id="XCJ70370.1"/>
    </source>
</evidence>
<proteinExistence type="predicted"/>
<dbReference type="Gene3D" id="1.10.10.10">
    <property type="entry name" value="Winged helix-like DNA-binding domain superfamily/Winged helix DNA-binding domain"/>
    <property type="match status" value="1"/>
</dbReference>
<dbReference type="GO" id="GO:0003700">
    <property type="term" value="F:DNA-binding transcription factor activity"/>
    <property type="evidence" value="ECO:0007669"/>
    <property type="project" value="InterPro"/>
</dbReference>
<dbReference type="EMBL" id="CP159534">
    <property type="protein sequence ID" value="XCJ70370.1"/>
    <property type="molecule type" value="Genomic_DNA"/>
</dbReference>
<feature type="domain" description="HTH arsR-type" evidence="1">
    <location>
        <begin position="11"/>
        <end position="93"/>
    </location>
</feature>
<sequence>MSEPRRIADLATLKAFGHPLRMRLYGALKMRGTATASQLVDDLDDGTAVSLVSYHLRKLAEHGLIEEAERREGGDARERWWQAAQETLRIESKDFRDSPEGAAAHTALSRVMYDQRRDHYLRFLEQRAGWSAEWQDAHDSSDFMARLTPDELKDMTAELHAVVARYTEHGRTADPEGREMVGVHLYAFPMRG</sequence>
<dbReference type="InterPro" id="IPR011991">
    <property type="entry name" value="ArsR-like_HTH"/>
</dbReference>
<dbReference type="SMART" id="SM00418">
    <property type="entry name" value="HTH_ARSR"/>
    <property type="match status" value="1"/>
</dbReference>
<name>A0AAU8IQA3_9ACTN</name>
<protein>
    <submittedName>
        <fullName evidence="2">Helix-turn-helix domain-containing protein</fullName>
    </submittedName>
</protein>
<gene>
    <name evidence="2" type="ORF">ABII15_10480</name>
</gene>
<evidence type="ECO:0000259" key="1">
    <source>
        <dbReference type="SMART" id="SM00418"/>
    </source>
</evidence>
<dbReference type="SUPFAM" id="SSF46785">
    <property type="entry name" value="Winged helix' DNA-binding domain"/>
    <property type="match status" value="1"/>
</dbReference>